<dbReference type="PANTHER" id="PTHR11533">
    <property type="entry name" value="PROTEASE M1 ZINC METALLOPROTEASE"/>
    <property type="match status" value="1"/>
</dbReference>
<dbReference type="OrthoDB" id="9814383at2"/>
<evidence type="ECO:0000259" key="3">
    <source>
        <dbReference type="Pfam" id="PF01433"/>
    </source>
</evidence>
<dbReference type="Pfam" id="PF01433">
    <property type="entry name" value="Peptidase_M1"/>
    <property type="match status" value="1"/>
</dbReference>
<keyword evidence="4" id="KW-0645">Protease</keyword>
<dbReference type="GO" id="GO:0008270">
    <property type="term" value="F:zinc ion binding"/>
    <property type="evidence" value="ECO:0007669"/>
    <property type="project" value="InterPro"/>
</dbReference>
<sequence>MKRIIYALVAAFILGGSAFAQVERSNHGKRFEQLERMLRDPSVYRSASGAPGPQYWQQKADYKIEATLNDENQRLDGYETITYYNNSPDPLDYLWLALDENKYNPEDDSYKFDPSSIRPRMTYGQIDGLDGHDNDWGFHITEVKDAKGAAMSYIINQTMMRIDLAETLEPGDKISFSIRWWYNTTPRDDSGNRGGHEYFPEDGNYIYTIAGWFPRMAVYSDFQGWNNKQFTGRGEFALTFGDYDVKMTVPADHIVGSTGALQNAKSVLTAEQQKRWEQAQKEFVEPVKIVTLEEAKENEKEGTSETKTWHYKAENVRDFAWTSSRKFVWDAMAADIEGREDHPMAMSYYAKEAYNLYERYSTKVVAHTLKTYSKYTIPYPYPVAISVEASNGMEYPMICFNYGRTLPDGTYSEGTKYGAIGVIIHEVGHNFFPMIVNSDERQWTWMDEGLNTFVQYLTEQEFDNNYPHRRGPAANIAPYMALPKDQLEPIMTNSENIIGFGSNAYAKAATGLNILRETIMGRELFDFAFKEYAKRWAFKHPTPDDLFRTLEDASAVDIDWFIRGWYFTIDNVDIAIDDVKWYKLNTQNPEIENPIAKAEDELRNTDIADSRNREEGLKFYVEEDTRLQDFYYSYDEFEVTEESKRAYQRFSASLSAEERALLGGDKNFYEIDFSNKGGLVMPIIIEWTYVDGTKEVEKIPAYIWRKDEDKVTKAFMKDKEVAQIRIDPYRETADTNEDNNYFPRSSKPSRFELFRFGGGAARGQSTGSNPMQRANGGN</sequence>
<keyword evidence="4" id="KW-0031">Aminopeptidase</keyword>
<dbReference type="GO" id="GO:0005737">
    <property type="term" value="C:cytoplasm"/>
    <property type="evidence" value="ECO:0007669"/>
    <property type="project" value="TreeGrafter"/>
</dbReference>
<gene>
    <name evidence="4" type="ORF">AWW68_03910</name>
</gene>
<dbReference type="GO" id="GO:0016020">
    <property type="term" value="C:membrane"/>
    <property type="evidence" value="ECO:0007669"/>
    <property type="project" value="TreeGrafter"/>
</dbReference>
<keyword evidence="2" id="KW-0732">Signal</keyword>
<dbReference type="InterPro" id="IPR050344">
    <property type="entry name" value="Peptidase_M1_aminopeptidases"/>
</dbReference>
<dbReference type="STRING" id="333140.AWW68_03910"/>
<dbReference type="Gene3D" id="1.10.390.10">
    <property type="entry name" value="Neutral Protease Domain 2"/>
    <property type="match status" value="1"/>
</dbReference>
<dbReference type="RefSeq" id="WP_068216793.1">
    <property type="nucleotide sequence ID" value="NZ_LRPC01000001.1"/>
</dbReference>
<keyword evidence="5" id="KW-1185">Reference proteome</keyword>
<dbReference type="Proteomes" id="UP000075606">
    <property type="component" value="Unassembled WGS sequence"/>
</dbReference>
<protein>
    <submittedName>
        <fullName evidence="4">Aminopeptidase</fullName>
    </submittedName>
</protein>
<evidence type="ECO:0000256" key="1">
    <source>
        <dbReference type="SAM" id="MobiDB-lite"/>
    </source>
</evidence>
<keyword evidence="4" id="KW-0378">Hydrolase</keyword>
<reference evidence="4 5" key="1">
    <citation type="submission" date="2016-01" db="EMBL/GenBank/DDBJ databases">
        <title>Genome sequencing of Roseivirga spongicola UST030701-084.</title>
        <authorList>
            <person name="Selvaratnam C."/>
            <person name="Thevarajoo S."/>
            <person name="Goh K.M."/>
            <person name="Ee R."/>
            <person name="Chan K.-G."/>
            <person name="Chong C.S."/>
        </authorList>
    </citation>
    <scope>NUCLEOTIDE SEQUENCE [LARGE SCALE GENOMIC DNA]</scope>
    <source>
        <strain evidence="4 5">UST030701-084</strain>
    </source>
</reference>
<dbReference type="CDD" id="cd09604">
    <property type="entry name" value="M1_APN_like"/>
    <property type="match status" value="1"/>
</dbReference>
<name>A0A150XGU0_9BACT</name>
<dbReference type="EMBL" id="LRPC01000001">
    <property type="protein sequence ID" value="KYG77922.1"/>
    <property type="molecule type" value="Genomic_DNA"/>
</dbReference>
<dbReference type="GO" id="GO:0043171">
    <property type="term" value="P:peptide catabolic process"/>
    <property type="evidence" value="ECO:0007669"/>
    <property type="project" value="TreeGrafter"/>
</dbReference>
<feature type="signal peptide" evidence="2">
    <location>
        <begin position="1"/>
        <end position="20"/>
    </location>
</feature>
<feature type="region of interest" description="Disordered" evidence="1">
    <location>
        <begin position="758"/>
        <end position="778"/>
    </location>
</feature>
<dbReference type="AlphaFoldDB" id="A0A150XGU0"/>
<proteinExistence type="predicted"/>
<dbReference type="InterPro" id="IPR027268">
    <property type="entry name" value="Peptidase_M4/M1_CTD_sf"/>
</dbReference>
<organism evidence="4 5">
    <name type="scientific">Roseivirga spongicola</name>
    <dbReference type="NCBI Taxonomy" id="333140"/>
    <lineage>
        <taxon>Bacteria</taxon>
        <taxon>Pseudomonadati</taxon>
        <taxon>Bacteroidota</taxon>
        <taxon>Cytophagia</taxon>
        <taxon>Cytophagales</taxon>
        <taxon>Roseivirgaceae</taxon>
        <taxon>Roseivirga</taxon>
    </lineage>
</organism>
<feature type="domain" description="Peptidase M1 membrane alanine aminopeptidase" evidence="3">
    <location>
        <begin position="364"/>
        <end position="565"/>
    </location>
</feature>
<feature type="chain" id="PRO_5007574722" evidence="2">
    <location>
        <begin position="21"/>
        <end position="778"/>
    </location>
</feature>
<evidence type="ECO:0000313" key="4">
    <source>
        <dbReference type="EMBL" id="KYG77922.1"/>
    </source>
</evidence>
<dbReference type="GO" id="GO:0042277">
    <property type="term" value="F:peptide binding"/>
    <property type="evidence" value="ECO:0007669"/>
    <property type="project" value="TreeGrafter"/>
</dbReference>
<evidence type="ECO:0000256" key="2">
    <source>
        <dbReference type="SAM" id="SignalP"/>
    </source>
</evidence>
<dbReference type="GO" id="GO:0070006">
    <property type="term" value="F:metalloaminopeptidase activity"/>
    <property type="evidence" value="ECO:0007669"/>
    <property type="project" value="TreeGrafter"/>
</dbReference>
<dbReference type="InterPro" id="IPR014782">
    <property type="entry name" value="Peptidase_M1_dom"/>
</dbReference>
<accession>A0A150XGU0</accession>
<dbReference type="PANTHER" id="PTHR11533:SF174">
    <property type="entry name" value="PUROMYCIN-SENSITIVE AMINOPEPTIDASE-RELATED"/>
    <property type="match status" value="1"/>
</dbReference>
<feature type="compositionally biased region" description="Polar residues" evidence="1">
    <location>
        <begin position="763"/>
        <end position="772"/>
    </location>
</feature>
<dbReference type="GO" id="GO:0005615">
    <property type="term" value="C:extracellular space"/>
    <property type="evidence" value="ECO:0007669"/>
    <property type="project" value="TreeGrafter"/>
</dbReference>
<evidence type="ECO:0000313" key="5">
    <source>
        <dbReference type="Proteomes" id="UP000075606"/>
    </source>
</evidence>
<dbReference type="SUPFAM" id="SSF55486">
    <property type="entry name" value="Metalloproteases ('zincins'), catalytic domain"/>
    <property type="match status" value="1"/>
</dbReference>
<comment type="caution">
    <text evidence="4">The sequence shown here is derived from an EMBL/GenBank/DDBJ whole genome shotgun (WGS) entry which is preliminary data.</text>
</comment>